<gene>
    <name evidence="3" type="ORF">CAAN4_G07272</name>
</gene>
<dbReference type="EMBL" id="OZ004259">
    <property type="protein sequence ID" value="CAK7917178.1"/>
    <property type="molecule type" value="Genomic_DNA"/>
</dbReference>
<feature type="region of interest" description="Disordered" evidence="1">
    <location>
        <begin position="132"/>
        <end position="224"/>
    </location>
</feature>
<protein>
    <recommendedName>
        <fullName evidence="5">Cell wall protein</fullName>
    </recommendedName>
</protein>
<evidence type="ECO:0000313" key="3">
    <source>
        <dbReference type="EMBL" id="CAK7917178.1"/>
    </source>
</evidence>
<accession>A0ABP0ELP0</accession>
<sequence length="262" mass="25459">MQFLSTAALFALAACVAADSTFTLTASGGATGPVGVSGSTLIIGGSAATFTLVAPDGLLKVGDEFVHKKLTGINELELGSQGEAAHAWGYEDNKLRFGVLGTEFFACDGDAGTIITDYNADGKCKSIELNLGGDAPAPSSEAPAPSSEAPAPSSEAPAPSSEAPAPSSEAPAPSSEAPAPSSEAPASSSEAPAPSSEAPAPSSEAPVPTTAATSTVTNESTLTSTVCTECTGKPAVTSQSENGAGKLAVGAAGFAAVAALVL</sequence>
<organism evidence="3 4">
    <name type="scientific">[Candida] anglica</name>
    <dbReference type="NCBI Taxonomy" id="148631"/>
    <lineage>
        <taxon>Eukaryota</taxon>
        <taxon>Fungi</taxon>
        <taxon>Dikarya</taxon>
        <taxon>Ascomycota</taxon>
        <taxon>Saccharomycotina</taxon>
        <taxon>Pichiomycetes</taxon>
        <taxon>Debaryomycetaceae</taxon>
        <taxon>Kurtzmaniella</taxon>
    </lineage>
</organism>
<dbReference type="Proteomes" id="UP001497600">
    <property type="component" value="Chromosome G"/>
</dbReference>
<feature type="compositionally biased region" description="Polar residues" evidence="1">
    <location>
        <begin position="210"/>
        <end position="224"/>
    </location>
</feature>
<name>A0ABP0ELP0_9ASCO</name>
<feature type="signal peptide" evidence="2">
    <location>
        <begin position="1"/>
        <end position="18"/>
    </location>
</feature>
<proteinExistence type="predicted"/>
<feature type="compositionally biased region" description="Low complexity" evidence="1">
    <location>
        <begin position="135"/>
        <end position="206"/>
    </location>
</feature>
<keyword evidence="2" id="KW-0732">Signal</keyword>
<evidence type="ECO:0008006" key="5">
    <source>
        <dbReference type="Google" id="ProtNLM"/>
    </source>
</evidence>
<evidence type="ECO:0000256" key="2">
    <source>
        <dbReference type="SAM" id="SignalP"/>
    </source>
</evidence>
<feature type="chain" id="PRO_5045594201" description="Cell wall protein" evidence="2">
    <location>
        <begin position="19"/>
        <end position="262"/>
    </location>
</feature>
<evidence type="ECO:0000313" key="4">
    <source>
        <dbReference type="Proteomes" id="UP001497600"/>
    </source>
</evidence>
<evidence type="ECO:0000256" key="1">
    <source>
        <dbReference type="SAM" id="MobiDB-lite"/>
    </source>
</evidence>
<reference evidence="3 4" key="1">
    <citation type="submission" date="2024-01" db="EMBL/GenBank/DDBJ databases">
        <authorList>
            <consortium name="Genoscope - CEA"/>
            <person name="William W."/>
        </authorList>
    </citation>
    <scope>NUCLEOTIDE SEQUENCE [LARGE SCALE GENOMIC DNA]</scope>
    <source>
        <strain evidence="3 4">29B2s-10</strain>
    </source>
</reference>
<keyword evidence="4" id="KW-1185">Reference proteome</keyword>